<proteinExistence type="predicted"/>
<organism evidence="2 3">
    <name type="scientific">Triparma columacea</name>
    <dbReference type="NCBI Taxonomy" id="722753"/>
    <lineage>
        <taxon>Eukaryota</taxon>
        <taxon>Sar</taxon>
        <taxon>Stramenopiles</taxon>
        <taxon>Ochrophyta</taxon>
        <taxon>Bolidophyceae</taxon>
        <taxon>Parmales</taxon>
        <taxon>Triparmaceae</taxon>
        <taxon>Triparma</taxon>
    </lineage>
</organism>
<dbReference type="OrthoDB" id="10503537at2759"/>
<protein>
    <submittedName>
        <fullName evidence="2">Uncharacterized protein</fullName>
    </submittedName>
</protein>
<reference evidence="3" key="1">
    <citation type="journal article" date="2023" name="Commun. Biol.">
        <title>Genome analysis of Parmales, the sister group of diatoms, reveals the evolutionary specialization of diatoms from phago-mixotrophs to photoautotrophs.</title>
        <authorList>
            <person name="Ban H."/>
            <person name="Sato S."/>
            <person name="Yoshikawa S."/>
            <person name="Yamada K."/>
            <person name="Nakamura Y."/>
            <person name="Ichinomiya M."/>
            <person name="Sato N."/>
            <person name="Blanc-Mathieu R."/>
            <person name="Endo H."/>
            <person name="Kuwata A."/>
            <person name="Ogata H."/>
        </authorList>
    </citation>
    <scope>NUCLEOTIDE SEQUENCE [LARGE SCALE GENOMIC DNA]</scope>
</reference>
<dbReference type="AlphaFoldDB" id="A0A9W7L9N2"/>
<keyword evidence="3" id="KW-1185">Reference proteome</keyword>
<sequence>MYIGPWQEYQLANKVQSNRVPPRMPYANGGELRSQPLDKRGGGGVVDGMGEGGGYGGNGRTGRSQVDGVMVDRGMVDSLKQQVDYLARLLEEQGSGGGEGDQGVGGGAHGGGRGGIPLSIPRPSNVKGSSDQSSVFSNASSVRQRQQQRGRRRGSKNNSAVGYSRILSSIPRQQPITQIDLNQINYNKPPMSARSHNSVNSEFSLNSRYSYSHSEPGGGVGMGIGGGGEGPKVGARYSSKARSSRNDMAASTREMSHSAPTDGGISVGNGFAIGRANQSSAVSKKLFGGGYNKNLAARMLKVNRTAREGGFTRLGESGRDDNIKNMFGFHSKNLVGKGEEREEAEGAGKVGVIHGKGRKGSVEMVKEMHKLYMSGVLDQKEGGEKIEEGGGGEATVVQPNASPPGGGGMAAARALREKENEEQDDVGVVQDMDLTKQEFSQVSKYFGIDLEELEDGLDLGDLGSTAAQSLVTAPQLQPQPPSPSLPLTPIRTSPPKSPRGSGGKSVPMTPVTPNTQTASVDDLINWVGGLNENEVLDI</sequence>
<accession>A0A9W7L9N2</accession>
<feature type="region of interest" description="Disordered" evidence="1">
    <location>
        <begin position="93"/>
        <end position="169"/>
    </location>
</feature>
<feature type="compositionally biased region" description="Basic residues" evidence="1">
    <location>
        <begin position="146"/>
        <end position="155"/>
    </location>
</feature>
<feature type="compositionally biased region" description="Polar residues" evidence="1">
    <location>
        <begin position="126"/>
        <end position="142"/>
    </location>
</feature>
<dbReference type="EMBL" id="BRYA01000178">
    <property type="protein sequence ID" value="GMI42654.1"/>
    <property type="molecule type" value="Genomic_DNA"/>
</dbReference>
<feature type="compositionally biased region" description="Gly residues" evidence="1">
    <location>
        <begin position="94"/>
        <end position="115"/>
    </location>
</feature>
<gene>
    <name evidence="2" type="ORF">TrCOL_g2889</name>
</gene>
<feature type="region of interest" description="Disordered" evidence="1">
    <location>
        <begin position="214"/>
        <end position="263"/>
    </location>
</feature>
<feature type="region of interest" description="Disordered" evidence="1">
    <location>
        <begin position="472"/>
        <end position="517"/>
    </location>
</feature>
<name>A0A9W7L9N2_9STRA</name>
<evidence type="ECO:0000313" key="2">
    <source>
        <dbReference type="EMBL" id="GMI42654.1"/>
    </source>
</evidence>
<feature type="region of interest" description="Disordered" evidence="1">
    <location>
        <begin position="386"/>
        <end position="425"/>
    </location>
</feature>
<feature type="compositionally biased region" description="Gly residues" evidence="1">
    <location>
        <begin position="216"/>
        <end position="231"/>
    </location>
</feature>
<feature type="compositionally biased region" description="Polar residues" evidence="1">
    <location>
        <begin position="156"/>
        <end position="169"/>
    </location>
</feature>
<dbReference type="Proteomes" id="UP001165065">
    <property type="component" value="Unassembled WGS sequence"/>
</dbReference>
<evidence type="ECO:0000313" key="3">
    <source>
        <dbReference type="Proteomes" id="UP001165065"/>
    </source>
</evidence>
<comment type="caution">
    <text evidence="2">The sequence shown here is derived from an EMBL/GenBank/DDBJ whole genome shotgun (WGS) entry which is preliminary data.</text>
</comment>
<feature type="compositionally biased region" description="Pro residues" evidence="1">
    <location>
        <begin position="477"/>
        <end position="486"/>
    </location>
</feature>
<evidence type="ECO:0000256" key="1">
    <source>
        <dbReference type="SAM" id="MobiDB-lite"/>
    </source>
</evidence>